<evidence type="ECO:0000259" key="3">
    <source>
        <dbReference type="Pfam" id="PF24670"/>
    </source>
</evidence>
<feature type="domain" description="DUF7653" evidence="3">
    <location>
        <begin position="612"/>
        <end position="734"/>
    </location>
</feature>
<comment type="caution">
    <text evidence="4">The sequence shown here is derived from an EMBL/GenBank/DDBJ whole genome shotgun (WGS) entry which is preliminary data.</text>
</comment>
<proteinExistence type="predicted"/>
<dbReference type="PANTHER" id="PTHR47491:SF5">
    <property type="entry name" value="CAP-GLY DOMAIN LINKER"/>
    <property type="match status" value="1"/>
</dbReference>
<dbReference type="Pfam" id="PF24670">
    <property type="entry name" value="DUF7653"/>
    <property type="match status" value="1"/>
</dbReference>
<dbReference type="PANTHER" id="PTHR47491">
    <property type="entry name" value="CAP-GLY DOMAIN LINKER"/>
    <property type="match status" value="1"/>
</dbReference>
<keyword evidence="1" id="KW-0175">Coiled coil</keyword>
<reference evidence="4 5" key="1">
    <citation type="journal article" date="2019" name="Sci. Rep.">
        <title>A high-quality genome of Eragrostis curvula grass provides insights into Poaceae evolution and supports new strategies to enhance forage quality.</title>
        <authorList>
            <person name="Carballo J."/>
            <person name="Santos B.A.C.M."/>
            <person name="Zappacosta D."/>
            <person name="Garbus I."/>
            <person name="Selva J.P."/>
            <person name="Gallo C.A."/>
            <person name="Diaz A."/>
            <person name="Albertini E."/>
            <person name="Caccamo M."/>
            <person name="Echenique V."/>
        </authorList>
    </citation>
    <scope>NUCLEOTIDE SEQUENCE [LARGE SCALE GENOMIC DNA]</scope>
    <source>
        <strain evidence="5">cv. Victoria</strain>
        <tissue evidence="4">Leaf</tissue>
    </source>
</reference>
<dbReference type="AlphaFoldDB" id="A0A5J9WG07"/>
<dbReference type="Gramene" id="TVU47239">
    <property type="protein sequence ID" value="TVU47239"/>
    <property type="gene ID" value="EJB05_06832"/>
</dbReference>
<feature type="coiled-coil region" evidence="1">
    <location>
        <begin position="415"/>
        <end position="527"/>
    </location>
</feature>
<evidence type="ECO:0000313" key="4">
    <source>
        <dbReference type="EMBL" id="TVU47239.1"/>
    </source>
</evidence>
<feature type="region of interest" description="Disordered" evidence="2">
    <location>
        <begin position="192"/>
        <end position="238"/>
    </location>
</feature>
<evidence type="ECO:0000313" key="5">
    <source>
        <dbReference type="Proteomes" id="UP000324897"/>
    </source>
</evidence>
<dbReference type="EMBL" id="RWGY01000004">
    <property type="protein sequence ID" value="TVU47239.1"/>
    <property type="molecule type" value="Genomic_DNA"/>
</dbReference>
<protein>
    <recommendedName>
        <fullName evidence="3">DUF7653 domain-containing protein</fullName>
    </recommendedName>
</protein>
<feature type="coiled-coil region" evidence="1">
    <location>
        <begin position="831"/>
        <end position="900"/>
    </location>
</feature>
<gene>
    <name evidence="4" type="ORF">EJB05_06832</name>
</gene>
<dbReference type="Proteomes" id="UP000324897">
    <property type="component" value="Chromosome 5"/>
</dbReference>
<keyword evidence="5" id="KW-1185">Reference proteome</keyword>
<evidence type="ECO:0000256" key="1">
    <source>
        <dbReference type="SAM" id="Coils"/>
    </source>
</evidence>
<accession>A0A5J9WG07</accession>
<feature type="region of interest" description="Disordered" evidence="2">
    <location>
        <begin position="1"/>
        <end position="70"/>
    </location>
</feature>
<dbReference type="OrthoDB" id="1938127at2759"/>
<evidence type="ECO:0000256" key="2">
    <source>
        <dbReference type="SAM" id="MobiDB-lite"/>
    </source>
</evidence>
<name>A0A5J9WG07_9POAL</name>
<sequence length="934" mass="106742">MRRFFPFRSSTSNARNVKEAPANDARNENQVDDGGDSGASQSAGTRSFRSRRQHGASRNEEPSHPQLRRCLSFTSSAIDRSLDERIMSFSRDIPCSMSNDSDAPGHIGEAECDTWSPERHPSGREYTVKIPKSHGFQETDSPRSRCYSCSTGHSPVSSPVALKCRPARLTNLLNKNEVLDVYIDGEQEVTRLNEKHQQKPPIRSTAPYLGRGRPPRPHSTAPSSPKSCKEIMEDSNTDDVWHSQFPQERAKGICKVASVCYEGDNDPGLFEASSENLSHFGQRKSQSMTTAEDIYENLQDVRPPCFYNTSLDPVSSTTSRYFAADACHHDEFHGFHDNNLEQDSDEKLLQRAKEVDACLMVPPAEISELNALRDKRLNSTEMMQVIQGLTEDRKQLASELSSQIKARLAERFAAKEQYRRSKLELDTRTRRLEKEKTDIQSTLERELDRRSNDWSVKLDKFQSEEQRLRERVRELAEQNVSFQREITMLESNKVSASNRLTVLELQNEQLNSELQKVKNDHDNLQKSWTELHDNFVKAAEERDQIRKFLKEKEEDNKALHKVIAGLHSVSNEQGKTITGLRQGFSAESDKRLAGSSDNRLQMELIRLTGVEQKLRTEIQSCNLEVASLRQENTALLNRIQKSENRSSFSSIRLDQELHIRVDTLQTQGLSLLDDTSQLCAKLLEFIKSKGSEDSGSVDAFAAIEYNLKHQSMKGRIENVKQSLRTMKSLLSEKQDEEIGQGAGDSVLRQENLTGDEFDMRLREEAMISRVLKERLLSRELDIEQLQSDLAASIRIQDCMQNEIQRVQDELRCITHKSKHLEVQVLKKDEIISQIEQEYQESAKELTSLRCTLKTASDERDVLWQESKQLRNTVSALQNDVASLNQRIKALNEDIQVKESEILLREGEISILRDSIDRPFDYICSPRSMKQFNME</sequence>
<dbReference type="InterPro" id="IPR056070">
    <property type="entry name" value="DUF7653"/>
</dbReference>
<feature type="coiled-coil region" evidence="1">
    <location>
        <begin position="611"/>
        <end position="645"/>
    </location>
</feature>
<organism evidence="4 5">
    <name type="scientific">Eragrostis curvula</name>
    <name type="common">weeping love grass</name>
    <dbReference type="NCBI Taxonomy" id="38414"/>
    <lineage>
        <taxon>Eukaryota</taxon>
        <taxon>Viridiplantae</taxon>
        <taxon>Streptophyta</taxon>
        <taxon>Embryophyta</taxon>
        <taxon>Tracheophyta</taxon>
        <taxon>Spermatophyta</taxon>
        <taxon>Magnoliopsida</taxon>
        <taxon>Liliopsida</taxon>
        <taxon>Poales</taxon>
        <taxon>Poaceae</taxon>
        <taxon>PACMAD clade</taxon>
        <taxon>Chloridoideae</taxon>
        <taxon>Eragrostideae</taxon>
        <taxon>Eragrostidinae</taxon>
        <taxon>Eragrostis</taxon>
    </lineage>
</organism>